<feature type="chain" id="PRO_5039088915" evidence="2">
    <location>
        <begin position="22"/>
        <end position="305"/>
    </location>
</feature>
<proteinExistence type="predicted"/>
<evidence type="ECO:0000313" key="4">
    <source>
        <dbReference type="EMBL" id="ABG83723.1"/>
    </source>
</evidence>
<dbReference type="PROSITE" id="PS51677">
    <property type="entry name" value="NODB"/>
    <property type="match status" value="1"/>
</dbReference>
<dbReference type="Pfam" id="PF01522">
    <property type="entry name" value="Polysacc_deac_1"/>
    <property type="match status" value="1"/>
</dbReference>
<dbReference type="HOGENOM" id="CLU_021264_6_2_9"/>
<reference evidence="4 5" key="1">
    <citation type="journal article" date="2006" name="Genome Res.">
        <title>Skewed genomic variability in strains of the toxigenic bacterial pathogen, Clostridium perfringens.</title>
        <authorList>
            <person name="Myers G.S."/>
            <person name="Rasko D.A."/>
            <person name="Cheung J.K."/>
            <person name="Ravel J."/>
            <person name="Seshadri R."/>
            <person name="Deboy R.T."/>
            <person name="Ren Q."/>
            <person name="Varga J."/>
            <person name="Awad M.M."/>
            <person name="Brinkac L.M."/>
            <person name="Daugherty S.C."/>
            <person name="Haft D.H."/>
            <person name="Dodson R.J."/>
            <person name="Madupu R."/>
            <person name="Nelson W.C."/>
            <person name="Rosovitz M.J."/>
            <person name="Sullivan S.A."/>
            <person name="Khouri H."/>
            <person name="Dimitrov G.I."/>
            <person name="Watkins K.L."/>
            <person name="Mulligan S."/>
            <person name="Benton J."/>
            <person name="Radune D."/>
            <person name="Fisher D.J."/>
            <person name="Atkins H.S."/>
            <person name="Hiscox T."/>
            <person name="Jost B.H."/>
            <person name="Billington S.J."/>
            <person name="Songer J.G."/>
            <person name="McClane B.A."/>
            <person name="Titball R.W."/>
            <person name="Rood J.I."/>
            <person name="Melville S.B."/>
            <person name="Paulsen I.T."/>
        </authorList>
    </citation>
    <scope>NUCLEOTIDE SEQUENCE [LARGE SCALE GENOMIC DNA]</scope>
    <source>
        <strain evidence="5">ATCC 13124 / DSM 756 / JCM 1290 / NCIMB 6125 / NCTC 8237 / S 107 / Type A</strain>
    </source>
</reference>
<evidence type="ECO:0000256" key="2">
    <source>
        <dbReference type="SAM" id="SignalP"/>
    </source>
</evidence>
<dbReference type="GO" id="GO:0005975">
    <property type="term" value="P:carbohydrate metabolic process"/>
    <property type="evidence" value="ECO:0007669"/>
    <property type="project" value="InterPro"/>
</dbReference>
<dbReference type="eggNOG" id="COG0726">
    <property type="taxonomic scope" value="Bacteria"/>
</dbReference>
<dbReference type="Proteomes" id="UP000001823">
    <property type="component" value="Chromosome"/>
</dbReference>
<dbReference type="PROSITE" id="PS51257">
    <property type="entry name" value="PROKAR_LIPOPROTEIN"/>
    <property type="match status" value="1"/>
</dbReference>
<dbReference type="AlphaFoldDB" id="A0A0H2YRY5"/>
<name>A0A0H2YRY5_CLOP1</name>
<feature type="region of interest" description="Disordered" evidence="1">
    <location>
        <begin position="33"/>
        <end position="60"/>
    </location>
</feature>
<dbReference type="GO" id="GO:0016810">
    <property type="term" value="F:hydrolase activity, acting on carbon-nitrogen (but not peptide) bonds"/>
    <property type="evidence" value="ECO:0007669"/>
    <property type="project" value="InterPro"/>
</dbReference>
<dbReference type="GeneID" id="93002839"/>
<sequence>MKKIMKMGLILSVLICLGSFVGCNSLNKKQVEATENKEAVEAKDTTDEKNTEGKDKAKTNELEYLPFDKDPNAEDGKVVSEYTNGLLKGTLQYPVRKDGKKIAYLTFDDGPSTTNTPEVLKILDKYNIKGTFFVTGNSISAGDKSKELLKQIVKNGHAIGNHTYSHDYKYLYPNRKMNVNNIMSDINKNENLMKEVLGEDFSTKVVRFPGGYWSWQDRTPMKEKMIQEGIQNIDWNALNGDAEGKKKNADELVEFAKKSVEGLGPNADNVVVLMHDTYGKEETVKALPRIIEYLQSKGFEFKSIK</sequence>
<evidence type="ECO:0000313" key="5">
    <source>
        <dbReference type="Proteomes" id="UP000001823"/>
    </source>
</evidence>
<dbReference type="PANTHER" id="PTHR10587:SF125">
    <property type="entry name" value="POLYSACCHARIDE DEACETYLASE YHEN-RELATED"/>
    <property type="match status" value="1"/>
</dbReference>
<dbReference type="KEGG" id="cpf:CPF_0823"/>
<dbReference type="InterPro" id="IPR002509">
    <property type="entry name" value="NODB_dom"/>
</dbReference>
<evidence type="ECO:0000259" key="3">
    <source>
        <dbReference type="PROSITE" id="PS51677"/>
    </source>
</evidence>
<dbReference type="InterPro" id="IPR011330">
    <property type="entry name" value="Glyco_hydro/deAcase_b/a-brl"/>
</dbReference>
<keyword evidence="2" id="KW-0732">Signal</keyword>
<dbReference type="SUPFAM" id="SSF88713">
    <property type="entry name" value="Glycoside hydrolase/deacetylase"/>
    <property type="match status" value="1"/>
</dbReference>
<feature type="domain" description="NodB homology" evidence="3">
    <location>
        <begin position="101"/>
        <end position="302"/>
    </location>
</feature>
<dbReference type="Gene3D" id="3.20.20.370">
    <property type="entry name" value="Glycoside hydrolase/deacetylase"/>
    <property type="match status" value="1"/>
</dbReference>
<dbReference type="PANTHER" id="PTHR10587">
    <property type="entry name" value="GLYCOSYL TRANSFERASE-RELATED"/>
    <property type="match status" value="1"/>
</dbReference>
<evidence type="ECO:0000256" key="1">
    <source>
        <dbReference type="SAM" id="MobiDB-lite"/>
    </source>
</evidence>
<protein>
    <submittedName>
        <fullName evidence="4">Polysaccharide deacetylase family protein</fullName>
    </submittedName>
</protein>
<dbReference type="EMBL" id="CP000246">
    <property type="protein sequence ID" value="ABG83723.1"/>
    <property type="molecule type" value="Genomic_DNA"/>
</dbReference>
<dbReference type="RefSeq" id="WP_003455717.1">
    <property type="nucleotide sequence ID" value="NC_008261.1"/>
</dbReference>
<organism evidence="4 5">
    <name type="scientific">Clostridium perfringens (strain ATCC 13124 / DSM 756 / JCM 1290 / NCIMB 6125 / NCTC 8237 / Type A)</name>
    <dbReference type="NCBI Taxonomy" id="195103"/>
    <lineage>
        <taxon>Bacteria</taxon>
        <taxon>Bacillati</taxon>
        <taxon>Bacillota</taxon>
        <taxon>Clostridia</taxon>
        <taxon>Eubacteriales</taxon>
        <taxon>Clostridiaceae</taxon>
        <taxon>Clostridium</taxon>
    </lineage>
</organism>
<keyword evidence="5" id="KW-1185">Reference proteome</keyword>
<accession>A0A0H2YRY5</accession>
<dbReference type="InterPro" id="IPR050248">
    <property type="entry name" value="Polysacc_deacetylase_ArnD"/>
</dbReference>
<dbReference type="PaxDb" id="195103-CPF_0823"/>
<feature type="signal peptide" evidence="2">
    <location>
        <begin position="1"/>
        <end position="21"/>
    </location>
</feature>
<gene>
    <name evidence="4" type="ordered locus">CPF_0823</name>
</gene>
<dbReference type="CDD" id="cd10944">
    <property type="entry name" value="CE4_SmPgdA_like"/>
    <property type="match status" value="1"/>
</dbReference>